<accession>F4RHQ4</accession>
<dbReference type="Proteomes" id="UP000001072">
    <property type="component" value="Unassembled WGS sequence"/>
</dbReference>
<dbReference type="EMBL" id="GL883102">
    <property type="protein sequence ID" value="EGG07865.1"/>
    <property type="molecule type" value="Genomic_DNA"/>
</dbReference>
<evidence type="ECO:0000313" key="3">
    <source>
        <dbReference type="Proteomes" id="UP000001072"/>
    </source>
</evidence>
<proteinExistence type="predicted"/>
<feature type="compositionally biased region" description="Polar residues" evidence="1">
    <location>
        <begin position="11"/>
        <end position="29"/>
    </location>
</feature>
<sequence length="70" mass="7235">MSFLNRVGIGSTKSSSSNKPNQPGTTASPASSTMFLCSFLEGASLSPSVIAQAQLEVQISFGLFCKYVAG</sequence>
<dbReference type="HOGENOM" id="CLU_2758300_0_0_1"/>
<feature type="region of interest" description="Disordered" evidence="1">
    <location>
        <begin position="1"/>
        <end position="29"/>
    </location>
</feature>
<dbReference type="KEGG" id="mlr:MELLADRAFT_55720"/>
<evidence type="ECO:0000256" key="1">
    <source>
        <dbReference type="SAM" id="MobiDB-lite"/>
    </source>
</evidence>
<evidence type="ECO:0000313" key="2">
    <source>
        <dbReference type="EMBL" id="EGG07865.1"/>
    </source>
</evidence>
<dbReference type="InParanoid" id="F4RHQ4"/>
<keyword evidence="3" id="KW-1185">Reference proteome</keyword>
<reference evidence="3" key="1">
    <citation type="journal article" date="2011" name="Proc. Natl. Acad. Sci. U.S.A.">
        <title>Obligate biotrophy features unraveled by the genomic analysis of rust fungi.</title>
        <authorList>
            <person name="Duplessis S."/>
            <person name="Cuomo C.A."/>
            <person name="Lin Y.-C."/>
            <person name="Aerts A."/>
            <person name="Tisserant E."/>
            <person name="Veneault-Fourrey C."/>
            <person name="Joly D.L."/>
            <person name="Hacquard S."/>
            <person name="Amselem J."/>
            <person name="Cantarel B.L."/>
            <person name="Chiu R."/>
            <person name="Coutinho P.M."/>
            <person name="Feau N."/>
            <person name="Field M."/>
            <person name="Frey P."/>
            <person name="Gelhaye E."/>
            <person name="Goldberg J."/>
            <person name="Grabherr M.G."/>
            <person name="Kodira C.D."/>
            <person name="Kohler A."/>
            <person name="Kuees U."/>
            <person name="Lindquist E.A."/>
            <person name="Lucas S.M."/>
            <person name="Mago R."/>
            <person name="Mauceli E."/>
            <person name="Morin E."/>
            <person name="Murat C."/>
            <person name="Pangilinan J.L."/>
            <person name="Park R."/>
            <person name="Pearson M."/>
            <person name="Quesneville H."/>
            <person name="Rouhier N."/>
            <person name="Sakthikumar S."/>
            <person name="Salamov A.A."/>
            <person name="Schmutz J."/>
            <person name="Selles B."/>
            <person name="Shapiro H."/>
            <person name="Tanguay P."/>
            <person name="Tuskan G.A."/>
            <person name="Henrissat B."/>
            <person name="Van de Peer Y."/>
            <person name="Rouze P."/>
            <person name="Ellis J.G."/>
            <person name="Dodds P.N."/>
            <person name="Schein J.E."/>
            <person name="Zhong S."/>
            <person name="Hamelin R.C."/>
            <person name="Grigoriev I.V."/>
            <person name="Szabo L.J."/>
            <person name="Martin F."/>
        </authorList>
    </citation>
    <scope>NUCLEOTIDE SEQUENCE [LARGE SCALE GENOMIC DNA]</scope>
    <source>
        <strain evidence="3">98AG31 / pathotype 3-4-7</strain>
    </source>
</reference>
<name>F4RHQ4_MELLP</name>
<dbReference type="AlphaFoldDB" id="F4RHQ4"/>
<dbReference type="RefSeq" id="XP_007408630.1">
    <property type="nucleotide sequence ID" value="XM_007408568.1"/>
</dbReference>
<dbReference type="GeneID" id="18928992"/>
<organism evidence="3">
    <name type="scientific">Melampsora larici-populina (strain 98AG31 / pathotype 3-4-7)</name>
    <name type="common">Poplar leaf rust fungus</name>
    <dbReference type="NCBI Taxonomy" id="747676"/>
    <lineage>
        <taxon>Eukaryota</taxon>
        <taxon>Fungi</taxon>
        <taxon>Dikarya</taxon>
        <taxon>Basidiomycota</taxon>
        <taxon>Pucciniomycotina</taxon>
        <taxon>Pucciniomycetes</taxon>
        <taxon>Pucciniales</taxon>
        <taxon>Melampsoraceae</taxon>
        <taxon>Melampsora</taxon>
    </lineage>
</organism>
<protein>
    <submittedName>
        <fullName evidence="2">Uncharacterized protein</fullName>
    </submittedName>
</protein>
<gene>
    <name evidence="2" type="ORF">MELLADRAFT_55720</name>
</gene>
<dbReference type="VEuPathDB" id="FungiDB:MELLADRAFT_55720"/>